<dbReference type="NCBIfam" id="NF005743">
    <property type="entry name" value="PRK07567.1"/>
    <property type="match status" value="1"/>
</dbReference>
<dbReference type="PANTHER" id="PTHR42695:SF5">
    <property type="entry name" value="GLUTAMINE AMIDOTRANSFERASE YLR126C-RELATED"/>
    <property type="match status" value="1"/>
</dbReference>
<dbReference type="SUPFAM" id="SSF52317">
    <property type="entry name" value="Class I glutamine amidotransferase-like"/>
    <property type="match status" value="1"/>
</dbReference>
<dbReference type="GO" id="GO:0003922">
    <property type="term" value="F:GMP synthase (glutamine-hydrolyzing) activity"/>
    <property type="evidence" value="ECO:0007669"/>
    <property type="project" value="UniProtKB-EC"/>
</dbReference>
<keyword evidence="2" id="KW-0436">Ligase</keyword>
<dbReference type="InterPro" id="IPR029062">
    <property type="entry name" value="Class_I_gatase-like"/>
</dbReference>
<dbReference type="RefSeq" id="WP_179389730.1">
    <property type="nucleotide sequence ID" value="NZ_JACBYQ010000002.1"/>
</dbReference>
<dbReference type="Gene3D" id="3.40.50.880">
    <property type="match status" value="1"/>
</dbReference>
<feature type="domain" description="Glutamine amidotransferase" evidence="1">
    <location>
        <begin position="45"/>
        <end position="194"/>
    </location>
</feature>
<dbReference type="GO" id="GO:0005829">
    <property type="term" value="C:cytosol"/>
    <property type="evidence" value="ECO:0007669"/>
    <property type="project" value="TreeGrafter"/>
</dbReference>
<proteinExistence type="predicted"/>
<sequence length="243" mass="26845">MKPFLFLSSRSEDVVAHNEAAAFARLSGLEPGELRWHRIDQEPLPALNLDEFSGVLLGGSPFNSSDPEQQKSAVQLRVEKELMQLLDEVVDRDFPFLGACYGVGTLGKHQGGVIDRQFGEPISAVQISLSDDGVNDPLLAGLATRFEAFVGHKEACSTLPPGALLLASSPSCPVQMFRLRENLYATQFHPELELEGLMLRIEAYQHHGYFPADQVEAVRTAARESKVSEPGKILRNFVLRYAR</sequence>
<dbReference type="Pfam" id="PF00117">
    <property type="entry name" value="GATase"/>
    <property type="match status" value="1"/>
</dbReference>
<reference evidence="2 3" key="1">
    <citation type="submission" date="2020-07" db="EMBL/GenBank/DDBJ databases">
        <title>Sequencing the genomes of 1000 actinobacteria strains.</title>
        <authorList>
            <person name="Klenk H.-P."/>
        </authorList>
    </citation>
    <scope>NUCLEOTIDE SEQUENCE [LARGE SCALE GENOMIC DNA]</scope>
    <source>
        <strain evidence="2 3">DSM 102047</strain>
    </source>
</reference>
<dbReference type="PANTHER" id="PTHR42695">
    <property type="entry name" value="GLUTAMINE AMIDOTRANSFERASE YLR126C-RELATED"/>
    <property type="match status" value="1"/>
</dbReference>
<dbReference type="EC" id="6.3.5.2" evidence="2"/>
<name>A0A7Y9S7D7_9MICC</name>
<dbReference type="CDD" id="cd01741">
    <property type="entry name" value="GATase1_1"/>
    <property type="match status" value="1"/>
</dbReference>
<dbReference type="InterPro" id="IPR044992">
    <property type="entry name" value="ChyE-like"/>
</dbReference>
<dbReference type="Proteomes" id="UP000521748">
    <property type="component" value="Unassembled WGS sequence"/>
</dbReference>
<keyword evidence="3" id="KW-1185">Reference proteome</keyword>
<evidence type="ECO:0000313" key="3">
    <source>
        <dbReference type="Proteomes" id="UP000521748"/>
    </source>
</evidence>
<evidence type="ECO:0000259" key="1">
    <source>
        <dbReference type="Pfam" id="PF00117"/>
    </source>
</evidence>
<dbReference type="EMBL" id="JACBYQ010000002">
    <property type="protein sequence ID" value="NYE96019.1"/>
    <property type="molecule type" value="Genomic_DNA"/>
</dbReference>
<dbReference type="InterPro" id="IPR017926">
    <property type="entry name" value="GATASE"/>
</dbReference>
<gene>
    <name evidence="2" type="ORF">FHU41_002269</name>
</gene>
<comment type="caution">
    <text evidence="2">The sequence shown here is derived from an EMBL/GenBank/DDBJ whole genome shotgun (WGS) entry which is preliminary data.</text>
</comment>
<dbReference type="PROSITE" id="PS51273">
    <property type="entry name" value="GATASE_TYPE_1"/>
    <property type="match status" value="1"/>
</dbReference>
<accession>A0A7Y9S7D7</accession>
<organism evidence="2 3">
    <name type="scientific">Psychromicrobium silvestre</name>
    <dbReference type="NCBI Taxonomy" id="1645614"/>
    <lineage>
        <taxon>Bacteria</taxon>
        <taxon>Bacillati</taxon>
        <taxon>Actinomycetota</taxon>
        <taxon>Actinomycetes</taxon>
        <taxon>Micrococcales</taxon>
        <taxon>Micrococcaceae</taxon>
        <taxon>Psychromicrobium</taxon>
    </lineage>
</organism>
<evidence type="ECO:0000313" key="2">
    <source>
        <dbReference type="EMBL" id="NYE96019.1"/>
    </source>
</evidence>
<dbReference type="AlphaFoldDB" id="A0A7Y9S7D7"/>
<protein>
    <submittedName>
        <fullName evidence="2">GMP synthase (Glutamine-hydrolyzing)</fullName>
        <ecNumber evidence="2">6.3.5.2</ecNumber>
    </submittedName>
</protein>